<feature type="domain" description="2Fe-2S ferredoxin-type" evidence="4">
    <location>
        <begin position="20"/>
        <end position="96"/>
    </location>
</feature>
<keyword evidence="6" id="KW-1185">Reference proteome</keyword>
<proteinExistence type="predicted"/>
<dbReference type="InterPro" id="IPR001041">
    <property type="entry name" value="2Fe-2S_ferredoxin-type"/>
</dbReference>
<dbReference type="InterPro" id="IPR036010">
    <property type="entry name" value="2Fe-2S_ferredoxin-like_sf"/>
</dbReference>
<evidence type="ECO:0000256" key="3">
    <source>
        <dbReference type="ARBA" id="ARBA00023004"/>
    </source>
</evidence>
<dbReference type="InterPro" id="IPR006058">
    <property type="entry name" value="2Fe2S_fd_BS"/>
</dbReference>
<dbReference type="GO" id="GO:0051537">
    <property type="term" value="F:2 iron, 2 sulfur cluster binding"/>
    <property type="evidence" value="ECO:0007669"/>
    <property type="project" value="InterPro"/>
</dbReference>
<dbReference type="GO" id="GO:0016903">
    <property type="term" value="F:oxidoreductase activity, acting on the aldehyde or oxo group of donors"/>
    <property type="evidence" value="ECO:0007669"/>
    <property type="project" value="TreeGrafter"/>
</dbReference>
<dbReference type="PANTHER" id="PTHR45331:SF2">
    <property type="entry name" value="OXIDOREDUCTASE WITH IRON-SULFUR SUBUNIT"/>
    <property type="match status" value="1"/>
</dbReference>
<dbReference type="PANTHER" id="PTHR45331">
    <property type="entry name" value="OXIDOREDUCTASE, IRON-SULPHUR BINDING SUBUNIT-RELATED-RELATED"/>
    <property type="match status" value="1"/>
</dbReference>
<sequence>MTPDFTGGSVPDSDGTDSRVTVSARVDGVMRSVSVEPRATVLQVLRDDLGITSVRGTCGIGVCGSCTVLVDGKVASSCLLLAAQVDGRDVTTCEGLRLPSGELSTVQQAFLDRGAYQCSFCIPAMVLTVHAALQDPEAGCDRAAVREYLAGNLCRCGTYPTVLDAVADLMGDGIGNRAEDRSRGGTA</sequence>
<evidence type="ECO:0000313" key="5">
    <source>
        <dbReference type="EMBL" id="TQM11469.1"/>
    </source>
</evidence>
<dbReference type="Proteomes" id="UP000315677">
    <property type="component" value="Unassembled WGS sequence"/>
</dbReference>
<evidence type="ECO:0000259" key="4">
    <source>
        <dbReference type="PROSITE" id="PS51085"/>
    </source>
</evidence>
<organism evidence="5 6">
    <name type="scientific">Pseudonocardia kunmingensis</name>
    <dbReference type="NCBI Taxonomy" id="630975"/>
    <lineage>
        <taxon>Bacteria</taxon>
        <taxon>Bacillati</taxon>
        <taxon>Actinomycetota</taxon>
        <taxon>Actinomycetes</taxon>
        <taxon>Pseudonocardiales</taxon>
        <taxon>Pseudonocardiaceae</taxon>
        <taxon>Pseudonocardia</taxon>
    </lineage>
</organism>
<dbReference type="AlphaFoldDB" id="A0A543DQ83"/>
<dbReference type="InterPro" id="IPR052914">
    <property type="entry name" value="Aldehyde_Oxdr_Iron-Sulfur"/>
</dbReference>
<dbReference type="OrthoDB" id="4214209at2"/>
<reference evidence="5 6" key="1">
    <citation type="submission" date="2019-06" db="EMBL/GenBank/DDBJ databases">
        <title>Sequencing the genomes of 1000 actinobacteria strains.</title>
        <authorList>
            <person name="Klenk H.-P."/>
        </authorList>
    </citation>
    <scope>NUCLEOTIDE SEQUENCE [LARGE SCALE GENOMIC DNA]</scope>
    <source>
        <strain evidence="5 6">DSM 45301</strain>
    </source>
</reference>
<protein>
    <submittedName>
        <fullName evidence="5">Carbon-monoxide dehydrogenase small subunit/xanthine dehydrogenase YagT iron-sulfur-binding subunit</fullName>
    </submittedName>
</protein>
<dbReference type="RefSeq" id="WP_142055638.1">
    <property type="nucleotide sequence ID" value="NZ_VFPA01000002.1"/>
</dbReference>
<dbReference type="EMBL" id="VFPA01000002">
    <property type="protein sequence ID" value="TQM11469.1"/>
    <property type="molecule type" value="Genomic_DNA"/>
</dbReference>
<comment type="caution">
    <text evidence="5">The sequence shown here is derived from an EMBL/GenBank/DDBJ whole genome shotgun (WGS) entry which is preliminary data.</text>
</comment>
<dbReference type="CDD" id="cd00207">
    <property type="entry name" value="fer2"/>
    <property type="match status" value="1"/>
</dbReference>
<dbReference type="InterPro" id="IPR036884">
    <property type="entry name" value="2Fe-2S-bd_dom_sf"/>
</dbReference>
<dbReference type="SUPFAM" id="SSF47741">
    <property type="entry name" value="CO dehydrogenase ISP C-domain like"/>
    <property type="match status" value="1"/>
</dbReference>
<dbReference type="GO" id="GO:0046872">
    <property type="term" value="F:metal ion binding"/>
    <property type="evidence" value="ECO:0007669"/>
    <property type="project" value="UniProtKB-KW"/>
</dbReference>
<dbReference type="PROSITE" id="PS51085">
    <property type="entry name" value="2FE2S_FER_2"/>
    <property type="match status" value="1"/>
</dbReference>
<keyword evidence="2" id="KW-0560">Oxidoreductase</keyword>
<dbReference type="SUPFAM" id="SSF54292">
    <property type="entry name" value="2Fe-2S ferredoxin-like"/>
    <property type="match status" value="1"/>
</dbReference>
<dbReference type="Pfam" id="PF01799">
    <property type="entry name" value="Fer2_2"/>
    <property type="match status" value="1"/>
</dbReference>
<gene>
    <name evidence="5" type="ORF">FB558_4032</name>
</gene>
<dbReference type="InterPro" id="IPR012675">
    <property type="entry name" value="Beta-grasp_dom_sf"/>
</dbReference>
<dbReference type="InterPro" id="IPR002888">
    <property type="entry name" value="2Fe-2S-bd"/>
</dbReference>
<keyword evidence="1" id="KW-0479">Metal-binding</keyword>
<name>A0A543DQ83_9PSEU</name>
<dbReference type="Gene3D" id="1.10.150.120">
    <property type="entry name" value="[2Fe-2S]-binding domain"/>
    <property type="match status" value="1"/>
</dbReference>
<evidence type="ECO:0000313" key="6">
    <source>
        <dbReference type="Proteomes" id="UP000315677"/>
    </source>
</evidence>
<dbReference type="PROSITE" id="PS00197">
    <property type="entry name" value="2FE2S_FER_1"/>
    <property type="match status" value="1"/>
</dbReference>
<keyword evidence="3" id="KW-0408">Iron</keyword>
<dbReference type="Gene3D" id="3.10.20.30">
    <property type="match status" value="1"/>
</dbReference>
<evidence type="ECO:0000256" key="1">
    <source>
        <dbReference type="ARBA" id="ARBA00022723"/>
    </source>
</evidence>
<accession>A0A543DQ83</accession>
<evidence type="ECO:0000256" key="2">
    <source>
        <dbReference type="ARBA" id="ARBA00023002"/>
    </source>
</evidence>